<dbReference type="Proteomes" id="UP000600588">
    <property type="component" value="Unassembled WGS sequence"/>
</dbReference>
<protein>
    <recommendedName>
        <fullName evidence="4">Thiol:disulfide interchange protein DsbD N-terminal domain-containing protein</fullName>
    </recommendedName>
</protein>
<dbReference type="AlphaFoldDB" id="A0A8J6Q8T4"/>
<dbReference type="RefSeq" id="WP_188231173.1">
    <property type="nucleotide sequence ID" value="NZ_JACVXB010000008.1"/>
</dbReference>
<keyword evidence="1" id="KW-0732">Signal</keyword>
<feature type="signal peptide" evidence="1">
    <location>
        <begin position="1"/>
        <end position="18"/>
    </location>
</feature>
<reference evidence="2 3" key="1">
    <citation type="submission" date="2020-09" db="EMBL/GenBank/DDBJ databases">
        <title>TT11 complete genome.</title>
        <authorList>
            <person name="Wu Z."/>
        </authorList>
    </citation>
    <scope>NUCLEOTIDE SEQUENCE [LARGE SCALE GENOMIC DNA]</scope>
    <source>
        <strain evidence="2 3">TT11</strain>
    </source>
</reference>
<feature type="chain" id="PRO_5035230892" description="Thiol:disulfide interchange protein DsbD N-terminal domain-containing protein" evidence="1">
    <location>
        <begin position="19"/>
        <end position="167"/>
    </location>
</feature>
<gene>
    <name evidence="2" type="ORF">ICJ83_14730</name>
</gene>
<evidence type="ECO:0008006" key="4">
    <source>
        <dbReference type="Google" id="ProtNLM"/>
    </source>
</evidence>
<accession>A0A8J6Q8T4</accession>
<organism evidence="2 3">
    <name type="scientific">Aestuariibaculum sediminum</name>
    <dbReference type="NCBI Taxonomy" id="2770637"/>
    <lineage>
        <taxon>Bacteria</taxon>
        <taxon>Pseudomonadati</taxon>
        <taxon>Bacteroidota</taxon>
        <taxon>Flavobacteriia</taxon>
        <taxon>Flavobacteriales</taxon>
        <taxon>Flavobacteriaceae</taxon>
    </lineage>
</organism>
<evidence type="ECO:0000313" key="3">
    <source>
        <dbReference type="Proteomes" id="UP000600588"/>
    </source>
</evidence>
<evidence type="ECO:0000256" key="1">
    <source>
        <dbReference type="SAM" id="SignalP"/>
    </source>
</evidence>
<evidence type="ECO:0000313" key="2">
    <source>
        <dbReference type="EMBL" id="MBD0833388.1"/>
    </source>
</evidence>
<dbReference type="EMBL" id="JACVXB010000008">
    <property type="protein sequence ID" value="MBD0833388.1"/>
    <property type="molecule type" value="Genomic_DNA"/>
</dbReference>
<name>A0A8J6Q8T4_9FLAO</name>
<sequence>MRRLVFYMLLLCYSSVTAQIELDKDFKLAVEKASKELEVKRPETTDPVKVNANVVWNESKDQLAVIVKASILRGWHIYAFVPENQPYIEFNTVLNNIEGLEPITSWKNPPPLPYEQGIYIYEGDLIFTRYFNLKERSKKPIEAGLFYQTCNINQCLRPNQKTINITL</sequence>
<proteinExistence type="predicted"/>
<keyword evidence="3" id="KW-1185">Reference proteome</keyword>
<comment type="caution">
    <text evidence="2">The sequence shown here is derived from an EMBL/GenBank/DDBJ whole genome shotgun (WGS) entry which is preliminary data.</text>
</comment>